<accession>A0A918NZZ7</accession>
<gene>
    <name evidence="2" type="ORF">GCM10010358_71020</name>
</gene>
<evidence type="ECO:0000313" key="3">
    <source>
        <dbReference type="Proteomes" id="UP000619244"/>
    </source>
</evidence>
<sequence>MPEDSTTRHTRQAQDRVNGPEDDSRSHGAFTLIQAARDHEAHTTASRQLRRPGEYLDAVRYMVRHHPRATQTTIRLAEALAARMPRGRHGHIPFCVDTTARELGLKRRTVLYHARYLRELGLLVYVEHGSRRNVMRTRHGANWTREHGYRGTATIFAPVAPRAWDDARGHRIRGQGYTARLVGYTAMARSAAGNARTPCPDTTSACTPSVMPPQPRISGAGGRENKDSTRRPASRTSNRSHRPKGTTGWTAGQTAAAISDARFVQLHTWWTQGACVRQLAYALRPLIHAGWNGSDIARELARWTVPLRPRDVAAYVASEIRRRANTGTLYLPDGLVTPYRQPAVSTWDDNETPFGPRYARMQAWKERAFRPAAARAASALQQMRQALAARPGRRPRAARPNGVPGAHPENVRLTRAEIDTLMERSAAIPACTTLWDETEQAAEQRVEREGHSTWWEYAPSAATDPFQ</sequence>
<name>A0A918NZZ7_9ACTN</name>
<feature type="region of interest" description="Disordered" evidence="1">
    <location>
        <begin position="388"/>
        <end position="411"/>
    </location>
</feature>
<dbReference type="Proteomes" id="UP000619244">
    <property type="component" value="Unassembled WGS sequence"/>
</dbReference>
<feature type="region of interest" description="Disordered" evidence="1">
    <location>
        <begin position="192"/>
        <end position="252"/>
    </location>
</feature>
<feature type="compositionally biased region" description="Basic and acidic residues" evidence="1">
    <location>
        <begin position="12"/>
        <end position="26"/>
    </location>
</feature>
<evidence type="ECO:0000256" key="1">
    <source>
        <dbReference type="SAM" id="MobiDB-lite"/>
    </source>
</evidence>
<dbReference type="EMBL" id="BMVU01000063">
    <property type="protein sequence ID" value="GGY07666.1"/>
    <property type="molecule type" value="Genomic_DNA"/>
</dbReference>
<reference evidence="2" key="1">
    <citation type="journal article" date="2014" name="Int. J. Syst. Evol. Microbiol.">
        <title>Complete genome sequence of Corynebacterium casei LMG S-19264T (=DSM 44701T), isolated from a smear-ripened cheese.</title>
        <authorList>
            <consortium name="US DOE Joint Genome Institute (JGI-PGF)"/>
            <person name="Walter F."/>
            <person name="Albersmeier A."/>
            <person name="Kalinowski J."/>
            <person name="Ruckert C."/>
        </authorList>
    </citation>
    <scope>NUCLEOTIDE SEQUENCE</scope>
    <source>
        <strain evidence="2">JCM 4790</strain>
    </source>
</reference>
<feature type="region of interest" description="Disordered" evidence="1">
    <location>
        <begin position="1"/>
        <end position="26"/>
    </location>
</feature>
<organism evidence="2 3">
    <name type="scientific">Streptomyces minutiscleroticus</name>
    <dbReference type="NCBI Taxonomy" id="68238"/>
    <lineage>
        <taxon>Bacteria</taxon>
        <taxon>Bacillati</taxon>
        <taxon>Actinomycetota</taxon>
        <taxon>Actinomycetes</taxon>
        <taxon>Kitasatosporales</taxon>
        <taxon>Streptomycetaceae</taxon>
        <taxon>Streptomyces</taxon>
    </lineage>
</organism>
<evidence type="ECO:0000313" key="2">
    <source>
        <dbReference type="EMBL" id="GGY07666.1"/>
    </source>
</evidence>
<keyword evidence="3" id="KW-1185">Reference proteome</keyword>
<reference evidence="2" key="2">
    <citation type="submission" date="2020-09" db="EMBL/GenBank/DDBJ databases">
        <authorList>
            <person name="Sun Q."/>
            <person name="Ohkuma M."/>
        </authorList>
    </citation>
    <scope>NUCLEOTIDE SEQUENCE</scope>
    <source>
        <strain evidence="2">JCM 4790</strain>
    </source>
</reference>
<comment type="caution">
    <text evidence="2">The sequence shown here is derived from an EMBL/GenBank/DDBJ whole genome shotgun (WGS) entry which is preliminary data.</text>
</comment>
<proteinExistence type="predicted"/>
<protein>
    <submittedName>
        <fullName evidence="2">Uncharacterized protein</fullName>
    </submittedName>
</protein>
<dbReference type="AlphaFoldDB" id="A0A918NZZ7"/>